<dbReference type="EC" id="3.1.3.25" evidence="2"/>
<evidence type="ECO:0000256" key="1">
    <source>
        <dbReference type="ARBA" id="ARBA00001033"/>
    </source>
</evidence>
<dbReference type="CDD" id="cd01638">
    <property type="entry name" value="CysQ"/>
    <property type="match status" value="1"/>
</dbReference>
<proteinExistence type="predicted"/>
<dbReference type="GO" id="GO:0006020">
    <property type="term" value="P:inositol metabolic process"/>
    <property type="evidence" value="ECO:0007669"/>
    <property type="project" value="TreeGrafter"/>
</dbReference>
<keyword evidence="8" id="KW-1185">Reference proteome</keyword>
<keyword evidence="4" id="KW-0378">Hydrolase</keyword>
<name>A0A1N7K763_9BACL</name>
<comment type="cofactor">
    <cofactor evidence="6">
        <name>Mg(2+)</name>
        <dbReference type="ChEBI" id="CHEBI:18420"/>
    </cofactor>
</comment>
<organism evidence="7 8">
    <name type="scientific">Alicyclobacillus vulcanalis</name>
    <dbReference type="NCBI Taxonomy" id="252246"/>
    <lineage>
        <taxon>Bacteria</taxon>
        <taxon>Bacillati</taxon>
        <taxon>Bacillota</taxon>
        <taxon>Bacilli</taxon>
        <taxon>Bacillales</taxon>
        <taxon>Alicyclobacillaceae</taxon>
        <taxon>Alicyclobacillus</taxon>
    </lineage>
</organism>
<dbReference type="GO" id="GO:0046854">
    <property type="term" value="P:phosphatidylinositol phosphate biosynthetic process"/>
    <property type="evidence" value="ECO:0007669"/>
    <property type="project" value="InterPro"/>
</dbReference>
<dbReference type="Pfam" id="PF00459">
    <property type="entry name" value="Inositol_P"/>
    <property type="match status" value="1"/>
</dbReference>
<gene>
    <name evidence="7" type="ORF">SAMN05421799_101388</name>
</gene>
<feature type="binding site" evidence="6">
    <location>
        <position position="90"/>
    </location>
    <ligand>
        <name>Mg(2+)</name>
        <dbReference type="ChEBI" id="CHEBI:18420"/>
        <label>2</label>
    </ligand>
</feature>
<dbReference type="SUPFAM" id="SSF56655">
    <property type="entry name" value="Carbohydrate phosphatase"/>
    <property type="match status" value="1"/>
</dbReference>
<feature type="binding site" evidence="6">
    <location>
        <position position="69"/>
    </location>
    <ligand>
        <name>Mg(2+)</name>
        <dbReference type="ChEBI" id="CHEBI:18420"/>
        <label>1</label>
        <note>catalytic</note>
    </ligand>
</feature>
<evidence type="ECO:0000313" key="8">
    <source>
        <dbReference type="Proteomes" id="UP000186156"/>
    </source>
</evidence>
<dbReference type="EMBL" id="FTOO01000001">
    <property type="protein sequence ID" value="SIS57387.1"/>
    <property type="molecule type" value="Genomic_DNA"/>
</dbReference>
<evidence type="ECO:0000313" key="7">
    <source>
        <dbReference type="EMBL" id="SIS57387.1"/>
    </source>
</evidence>
<accession>A0A1N7K763</accession>
<dbReference type="PROSITE" id="PS00630">
    <property type="entry name" value="IMP_2"/>
    <property type="match status" value="1"/>
</dbReference>
<evidence type="ECO:0000256" key="3">
    <source>
        <dbReference type="ARBA" id="ARBA00022723"/>
    </source>
</evidence>
<dbReference type="GO" id="GO:0007165">
    <property type="term" value="P:signal transduction"/>
    <property type="evidence" value="ECO:0007669"/>
    <property type="project" value="TreeGrafter"/>
</dbReference>
<dbReference type="STRING" id="252246.SAMN05421799_101388"/>
<comment type="catalytic activity">
    <reaction evidence="1">
        <text>a myo-inositol phosphate + H2O = myo-inositol + phosphate</text>
        <dbReference type="Rhea" id="RHEA:24056"/>
        <dbReference type="ChEBI" id="CHEBI:15377"/>
        <dbReference type="ChEBI" id="CHEBI:17268"/>
        <dbReference type="ChEBI" id="CHEBI:43474"/>
        <dbReference type="ChEBI" id="CHEBI:84139"/>
        <dbReference type="EC" id="3.1.3.25"/>
    </reaction>
</comment>
<dbReference type="PROSITE" id="PS00629">
    <property type="entry name" value="IMP_1"/>
    <property type="match status" value="1"/>
</dbReference>
<reference evidence="8" key="1">
    <citation type="submission" date="2017-01" db="EMBL/GenBank/DDBJ databases">
        <authorList>
            <person name="Varghese N."/>
            <person name="Submissions S."/>
        </authorList>
    </citation>
    <scope>NUCLEOTIDE SEQUENCE [LARGE SCALE GENOMIC DNA]</scope>
    <source>
        <strain evidence="8">DSM 16176</strain>
    </source>
</reference>
<evidence type="ECO:0000256" key="2">
    <source>
        <dbReference type="ARBA" id="ARBA00013106"/>
    </source>
</evidence>
<keyword evidence="5 6" id="KW-0460">Magnesium</keyword>
<dbReference type="InterPro" id="IPR020583">
    <property type="entry name" value="Inositol_monoP_metal-BS"/>
</dbReference>
<dbReference type="InterPro" id="IPR000760">
    <property type="entry name" value="Inositol_monophosphatase-like"/>
</dbReference>
<protein>
    <recommendedName>
        <fullName evidence="2">inositol-phosphate phosphatase</fullName>
        <ecNumber evidence="2">3.1.3.25</ecNumber>
    </recommendedName>
</protein>
<feature type="binding site" evidence="6">
    <location>
        <position position="89"/>
    </location>
    <ligand>
        <name>Mg(2+)</name>
        <dbReference type="ChEBI" id="CHEBI:18420"/>
        <label>1</label>
        <note>catalytic</note>
    </ligand>
</feature>
<dbReference type="RefSeq" id="WP_076344708.1">
    <property type="nucleotide sequence ID" value="NZ_FTOO01000001.1"/>
</dbReference>
<evidence type="ECO:0000256" key="4">
    <source>
        <dbReference type="ARBA" id="ARBA00022801"/>
    </source>
</evidence>
<dbReference type="GO" id="GO:0008934">
    <property type="term" value="F:inositol monophosphate 1-phosphatase activity"/>
    <property type="evidence" value="ECO:0007669"/>
    <property type="project" value="TreeGrafter"/>
</dbReference>
<sequence length="265" mass="28762">MDKTWLNGLAAIVQEAGRLVEDIARQGFDTQFKNPEARRDPVTTADLACDAFLKERLLHLLPEAGWLSEETKDRPDRLGKRWVWIVDPIDGTREFVRRIPEYAVSVALAQDGEPRAGVLVNPATGDVFYGAVGLGAWRNGTPMACSRARGERLTILGSRSEINRGEFEPFADVLDVRAVGSIAYKLALVAAGEADGTFSLGPKHEWDIAAGVALVLAAGGRVHDGASRPFRFNQPDTLTHGIVAATPEAYGDLASLLRRHAPKRG</sequence>
<dbReference type="PRINTS" id="PR00377">
    <property type="entry name" value="IMPHPHTASES"/>
</dbReference>
<dbReference type="Proteomes" id="UP000186156">
    <property type="component" value="Unassembled WGS sequence"/>
</dbReference>
<dbReference type="PANTHER" id="PTHR20854">
    <property type="entry name" value="INOSITOL MONOPHOSPHATASE"/>
    <property type="match status" value="1"/>
</dbReference>
<feature type="binding site" evidence="6">
    <location>
        <position position="207"/>
    </location>
    <ligand>
        <name>Mg(2+)</name>
        <dbReference type="ChEBI" id="CHEBI:18420"/>
        <label>1</label>
        <note>catalytic</note>
    </ligand>
</feature>
<dbReference type="PANTHER" id="PTHR20854:SF4">
    <property type="entry name" value="INOSITOL-1-MONOPHOSPHATASE-RELATED"/>
    <property type="match status" value="1"/>
</dbReference>
<dbReference type="OrthoDB" id="9772456at2"/>
<dbReference type="Gene3D" id="3.40.190.80">
    <property type="match status" value="1"/>
</dbReference>
<feature type="binding site" evidence="6">
    <location>
        <position position="87"/>
    </location>
    <ligand>
        <name>Mg(2+)</name>
        <dbReference type="ChEBI" id="CHEBI:18420"/>
        <label>1</label>
        <note>catalytic</note>
    </ligand>
</feature>
<keyword evidence="3 6" id="KW-0479">Metal-binding</keyword>
<dbReference type="Gene3D" id="3.30.540.10">
    <property type="entry name" value="Fructose-1,6-Bisphosphatase, subunit A, domain 1"/>
    <property type="match status" value="1"/>
</dbReference>
<dbReference type="InterPro" id="IPR020550">
    <property type="entry name" value="Inositol_monophosphatase_CS"/>
</dbReference>
<dbReference type="GO" id="GO:0046872">
    <property type="term" value="F:metal ion binding"/>
    <property type="evidence" value="ECO:0007669"/>
    <property type="project" value="UniProtKB-KW"/>
</dbReference>
<dbReference type="AlphaFoldDB" id="A0A1N7K763"/>
<evidence type="ECO:0000256" key="6">
    <source>
        <dbReference type="PIRSR" id="PIRSR600760-2"/>
    </source>
</evidence>
<evidence type="ECO:0000256" key="5">
    <source>
        <dbReference type="ARBA" id="ARBA00022842"/>
    </source>
</evidence>